<dbReference type="Gene3D" id="3.10.129.10">
    <property type="entry name" value="Hotdog Thioesterase"/>
    <property type="match status" value="1"/>
</dbReference>
<dbReference type="InterPro" id="IPR039375">
    <property type="entry name" value="NodN-like"/>
</dbReference>
<dbReference type="AlphaFoldDB" id="A0A6J4S073"/>
<protein>
    <submittedName>
        <fullName evidence="4">Acyl dehydratase</fullName>
    </submittedName>
</protein>
<evidence type="ECO:0000259" key="3">
    <source>
        <dbReference type="Pfam" id="PF01575"/>
    </source>
</evidence>
<dbReference type="CDD" id="cd03450">
    <property type="entry name" value="NodN"/>
    <property type="match status" value="1"/>
</dbReference>
<reference evidence="4" key="1">
    <citation type="submission" date="2020-02" db="EMBL/GenBank/DDBJ databases">
        <authorList>
            <person name="Meier V. D."/>
        </authorList>
    </citation>
    <scope>NUCLEOTIDE SEQUENCE</scope>
    <source>
        <strain evidence="4">AVDCRST_MAG17</strain>
    </source>
</reference>
<evidence type="ECO:0000256" key="2">
    <source>
        <dbReference type="SAM" id="Phobius"/>
    </source>
</evidence>
<feature type="domain" description="MaoC-like" evidence="3">
    <location>
        <begin position="13"/>
        <end position="121"/>
    </location>
</feature>
<dbReference type="Pfam" id="PF01575">
    <property type="entry name" value="MaoC_dehydratas"/>
    <property type="match status" value="1"/>
</dbReference>
<sequence>MLTLTGIDEVRGHVGEELGVSDWHEVTQEKINDFADATGDHQWIHVDVERAKETPFGGTIAHGYYTLSLAPAFSYALFTFEGFAFVMNYGLNKVRFPAPLPVGSRVRMRAKLTSVDDVSGGAQLTTELTFEREGEDKPVCVAESLMRVFSG</sequence>
<dbReference type="InterPro" id="IPR002539">
    <property type="entry name" value="MaoC-like_dom"/>
</dbReference>
<dbReference type="PANTHER" id="PTHR42993">
    <property type="entry name" value="MAOC-LIKE DEHYDRATASE DOMAIN-CONTAINING PROTEIN"/>
    <property type="match status" value="1"/>
</dbReference>
<proteinExistence type="inferred from homology"/>
<comment type="similarity">
    <text evidence="1">Belongs to the enoyl-CoA hydratase/isomerase family.</text>
</comment>
<accession>A0A6J4S073</accession>
<keyword evidence="2" id="KW-0472">Membrane</keyword>
<name>A0A6J4S073_9ACTN</name>
<dbReference type="EMBL" id="CADCVV010000007">
    <property type="protein sequence ID" value="CAA9480058.1"/>
    <property type="molecule type" value="Genomic_DNA"/>
</dbReference>
<evidence type="ECO:0000313" key="4">
    <source>
        <dbReference type="EMBL" id="CAA9480058.1"/>
    </source>
</evidence>
<feature type="transmembrane region" description="Helical" evidence="2">
    <location>
        <begin position="72"/>
        <end position="91"/>
    </location>
</feature>
<dbReference type="SUPFAM" id="SSF54637">
    <property type="entry name" value="Thioesterase/thiol ester dehydrase-isomerase"/>
    <property type="match status" value="1"/>
</dbReference>
<keyword evidence="2" id="KW-1133">Transmembrane helix</keyword>
<organism evidence="4">
    <name type="scientific">uncultured Solirubrobacterales bacterium</name>
    <dbReference type="NCBI Taxonomy" id="768556"/>
    <lineage>
        <taxon>Bacteria</taxon>
        <taxon>Bacillati</taxon>
        <taxon>Actinomycetota</taxon>
        <taxon>Thermoleophilia</taxon>
        <taxon>Solirubrobacterales</taxon>
        <taxon>environmental samples</taxon>
    </lineage>
</organism>
<evidence type="ECO:0000256" key="1">
    <source>
        <dbReference type="ARBA" id="ARBA00005254"/>
    </source>
</evidence>
<keyword evidence="2" id="KW-0812">Transmembrane</keyword>
<gene>
    <name evidence="4" type="ORF">AVDCRST_MAG17-103</name>
</gene>
<dbReference type="PANTHER" id="PTHR42993:SF1">
    <property type="entry name" value="MAOC-LIKE DEHYDRATASE DOMAIN-CONTAINING PROTEIN"/>
    <property type="match status" value="1"/>
</dbReference>
<dbReference type="InterPro" id="IPR029069">
    <property type="entry name" value="HotDog_dom_sf"/>
</dbReference>